<evidence type="ECO:0000313" key="2">
    <source>
        <dbReference type="Proteomes" id="UP001381693"/>
    </source>
</evidence>
<dbReference type="EMBL" id="JAXCGZ010021173">
    <property type="protein sequence ID" value="KAK7057022.1"/>
    <property type="molecule type" value="Genomic_DNA"/>
</dbReference>
<keyword evidence="2" id="KW-1185">Reference proteome</keyword>
<sequence>MAVIPGLHILGKKNNKSIPLEIPQKDTGHLLEGQGDLLTYTIITEYILYTLQLVINLETIALLYDHYCLYIVHVWP</sequence>
<evidence type="ECO:0000313" key="1">
    <source>
        <dbReference type="EMBL" id="KAK7057022.1"/>
    </source>
</evidence>
<dbReference type="AlphaFoldDB" id="A0AAN8ZQJ5"/>
<name>A0AAN8ZQJ5_HALRR</name>
<gene>
    <name evidence="1" type="ORF">SK128_025484</name>
</gene>
<dbReference type="Proteomes" id="UP001381693">
    <property type="component" value="Unassembled WGS sequence"/>
</dbReference>
<proteinExistence type="predicted"/>
<organism evidence="1 2">
    <name type="scientific">Halocaridina rubra</name>
    <name type="common">Hawaiian red shrimp</name>
    <dbReference type="NCBI Taxonomy" id="373956"/>
    <lineage>
        <taxon>Eukaryota</taxon>
        <taxon>Metazoa</taxon>
        <taxon>Ecdysozoa</taxon>
        <taxon>Arthropoda</taxon>
        <taxon>Crustacea</taxon>
        <taxon>Multicrustacea</taxon>
        <taxon>Malacostraca</taxon>
        <taxon>Eumalacostraca</taxon>
        <taxon>Eucarida</taxon>
        <taxon>Decapoda</taxon>
        <taxon>Pleocyemata</taxon>
        <taxon>Caridea</taxon>
        <taxon>Atyoidea</taxon>
        <taxon>Atyidae</taxon>
        <taxon>Halocaridina</taxon>
    </lineage>
</organism>
<protein>
    <submittedName>
        <fullName evidence="1">Uncharacterized protein</fullName>
    </submittedName>
</protein>
<accession>A0AAN8ZQJ5</accession>
<comment type="caution">
    <text evidence="1">The sequence shown here is derived from an EMBL/GenBank/DDBJ whole genome shotgun (WGS) entry which is preliminary data.</text>
</comment>
<reference evidence="1 2" key="1">
    <citation type="submission" date="2023-11" db="EMBL/GenBank/DDBJ databases">
        <title>Halocaridina rubra genome assembly.</title>
        <authorList>
            <person name="Smith C."/>
        </authorList>
    </citation>
    <scope>NUCLEOTIDE SEQUENCE [LARGE SCALE GENOMIC DNA]</scope>
    <source>
        <strain evidence="1">EP-1</strain>
        <tissue evidence="1">Whole</tissue>
    </source>
</reference>